<dbReference type="Proteomes" id="UP000006286">
    <property type="component" value="Chromosome"/>
</dbReference>
<dbReference type="AlphaFoldDB" id="K0CGE4"/>
<evidence type="ECO:0000313" key="2">
    <source>
        <dbReference type="Proteomes" id="UP000006286"/>
    </source>
</evidence>
<dbReference type="Pfam" id="PF13103">
    <property type="entry name" value="TonB_2"/>
    <property type="match status" value="1"/>
</dbReference>
<name>K0CGE4_ALCDB</name>
<dbReference type="PATRIC" id="fig|930169.3.peg.3123"/>
<reference evidence="1 2" key="1">
    <citation type="journal article" date="2012" name="J. Bacteriol.">
        <title>Complete genome sequence of Alcanivorax dieselolei type strain B5.</title>
        <authorList>
            <person name="Lai Q."/>
            <person name="Li W."/>
            <person name="Shao Z."/>
        </authorList>
    </citation>
    <scope>NUCLEOTIDE SEQUENCE [LARGE SCALE GENOMIC DNA]</scope>
    <source>
        <strain evidence="2">DSM 16502 / CGMCC 1.3690 / B-5</strain>
    </source>
</reference>
<evidence type="ECO:0008006" key="3">
    <source>
        <dbReference type="Google" id="ProtNLM"/>
    </source>
</evidence>
<dbReference type="RefSeq" id="WP_014995495.1">
    <property type="nucleotide sequence ID" value="NC_018691.1"/>
</dbReference>
<gene>
    <name evidence="1" type="ordered locus">B5T_03163</name>
</gene>
<dbReference type="eggNOG" id="ENOG5032Z9S">
    <property type="taxonomic scope" value="Bacteria"/>
</dbReference>
<organism evidence="1 2">
    <name type="scientific">Alcanivorax dieselolei (strain DSM 16502 / CGMCC 1.3690 / MCCC 1A00001 / B-5)</name>
    <name type="common">Alloalcanivorax dieselolei</name>
    <dbReference type="NCBI Taxonomy" id="930169"/>
    <lineage>
        <taxon>Bacteria</taxon>
        <taxon>Pseudomonadati</taxon>
        <taxon>Pseudomonadota</taxon>
        <taxon>Gammaproteobacteria</taxon>
        <taxon>Oceanospirillales</taxon>
        <taxon>Alcanivoracaceae</taxon>
        <taxon>Alloalcanivorax</taxon>
    </lineage>
</organism>
<sequence>MLSQTGTAQQNVPSHWASYARLVSNQFQAWLSDDSQPDGERLLNWVGAGFAPPSIVVRVWIAADGRIQKIESESLGDPVMDDTLQQVLSARPLAEPPPRDMRQPLILRLGLEALDEPAGEQD</sequence>
<dbReference type="OrthoDB" id="6054300at2"/>
<proteinExistence type="predicted"/>
<evidence type="ECO:0000313" key="1">
    <source>
        <dbReference type="EMBL" id="AFT71430.1"/>
    </source>
</evidence>
<dbReference type="HOGENOM" id="CLU_123753_0_0_6"/>
<dbReference type="STRING" id="930169.B5T_03163"/>
<accession>K0CGE4</accession>
<protein>
    <recommendedName>
        <fullName evidence="3">TonB C-terminal domain-containing protein</fullName>
    </recommendedName>
</protein>
<dbReference type="KEGG" id="adi:B5T_03163"/>
<keyword evidence="2" id="KW-1185">Reference proteome</keyword>
<dbReference type="EMBL" id="CP003466">
    <property type="protein sequence ID" value="AFT71430.1"/>
    <property type="molecule type" value="Genomic_DNA"/>
</dbReference>
<dbReference type="SUPFAM" id="SSF74653">
    <property type="entry name" value="TolA/TonB C-terminal domain"/>
    <property type="match status" value="1"/>
</dbReference>